<reference evidence="3" key="1">
    <citation type="submission" date="2025-08" db="UniProtKB">
        <authorList>
            <consortium name="RefSeq"/>
        </authorList>
    </citation>
    <scope>IDENTIFICATION</scope>
    <source>
        <tissue evidence="3">Kidney</tissue>
    </source>
</reference>
<feature type="compositionally biased region" description="Basic residues" evidence="1">
    <location>
        <begin position="8"/>
        <end position="18"/>
    </location>
</feature>
<dbReference type="GeneID" id="111747129"/>
<evidence type="ECO:0000256" key="1">
    <source>
        <dbReference type="SAM" id="MobiDB-lite"/>
    </source>
</evidence>
<feature type="compositionally biased region" description="Pro residues" evidence="1">
    <location>
        <begin position="26"/>
        <end position="43"/>
    </location>
</feature>
<name>A0A6P6D277_PTEVA</name>
<dbReference type="Proteomes" id="UP000515202">
    <property type="component" value="Unplaced"/>
</dbReference>
<accession>A0A6P6D277</accession>
<gene>
    <name evidence="3" type="primary">LOC111747129</name>
</gene>
<keyword evidence="2" id="KW-1185">Reference proteome</keyword>
<evidence type="ECO:0000313" key="3">
    <source>
        <dbReference type="RefSeq" id="XP_023393871.1"/>
    </source>
</evidence>
<feature type="compositionally biased region" description="Low complexity" evidence="1">
    <location>
        <begin position="44"/>
        <end position="53"/>
    </location>
</feature>
<dbReference type="KEGG" id="pvp:111747129"/>
<dbReference type="AlphaFoldDB" id="A0A6P6D277"/>
<dbReference type="RefSeq" id="XP_023393871.1">
    <property type="nucleotide sequence ID" value="XM_023538103.1"/>
</dbReference>
<protein>
    <submittedName>
        <fullName evidence="3">WAS/WASL-interacting protein family member 3-like</fullName>
    </submittedName>
</protein>
<feature type="compositionally biased region" description="Pro residues" evidence="1">
    <location>
        <begin position="63"/>
        <end position="82"/>
    </location>
</feature>
<organism evidence="2 3">
    <name type="scientific">Pteropus vampyrus</name>
    <name type="common">Large flying fox</name>
    <dbReference type="NCBI Taxonomy" id="132908"/>
    <lineage>
        <taxon>Eukaryota</taxon>
        <taxon>Metazoa</taxon>
        <taxon>Chordata</taxon>
        <taxon>Craniata</taxon>
        <taxon>Vertebrata</taxon>
        <taxon>Euteleostomi</taxon>
        <taxon>Mammalia</taxon>
        <taxon>Eutheria</taxon>
        <taxon>Laurasiatheria</taxon>
        <taxon>Chiroptera</taxon>
        <taxon>Yinpterochiroptera</taxon>
        <taxon>Pteropodoidea</taxon>
        <taxon>Pteropodidae</taxon>
        <taxon>Pteropodinae</taxon>
        <taxon>Pteropus</taxon>
    </lineage>
</organism>
<evidence type="ECO:0000313" key="2">
    <source>
        <dbReference type="Proteomes" id="UP000515202"/>
    </source>
</evidence>
<sequence length="201" mass="21241">MISTGDRHLHRRLHHPHHLQPVYIRPSPPAPPPPPRPPSPSPGPLSSANSSTSIALASVATSVPPPFPSPSLLAPPPAPPSPHLRHPSPSSYLHRLPTVTCTGTSATISSVTLLDVTEAPHKSALYVLSTGGLNPGSPHQGLSACGGTPGPGSEDQVSSNAHSVDTGFLLYRVYGAPRPRCPVCKREWRRPNCAELRRSEQ</sequence>
<feature type="region of interest" description="Disordered" evidence="1">
    <location>
        <begin position="1"/>
        <end position="91"/>
    </location>
</feature>
<proteinExistence type="predicted"/>